<keyword evidence="1" id="KW-1185">Reference proteome</keyword>
<dbReference type="OrthoDB" id="7882966at2759"/>
<reference evidence="2" key="1">
    <citation type="submission" date="2025-08" db="UniProtKB">
        <authorList>
            <consortium name="RefSeq"/>
        </authorList>
    </citation>
    <scope>IDENTIFICATION</scope>
    <source>
        <strain evidence="2">11010-0011.00</strain>
        <tissue evidence="2">Whole body</tissue>
    </source>
</reference>
<protein>
    <submittedName>
        <fullName evidence="2">Uncharacterized protein LOC115631322</fullName>
    </submittedName>
</protein>
<evidence type="ECO:0000313" key="2">
    <source>
        <dbReference type="RefSeq" id="XP_030383901.1"/>
    </source>
</evidence>
<organism evidence="1 2">
    <name type="scientific">Drosophila lebanonensis</name>
    <name type="common">Fruit fly</name>
    <name type="synonym">Scaptodrosophila lebanonensis</name>
    <dbReference type="NCBI Taxonomy" id="7225"/>
    <lineage>
        <taxon>Eukaryota</taxon>
        <taxon>Metazoa</taxon>
        <taxon>Ecdysozoa</taxon>
        <taxon>Arthropoda</taxon>
        <taxon>Hexapoda</taxon>
        <taxon>Insecta</taxon>
        <taxon>Pterygota</taxon>
        <taxon>Neoptera</taxon>
        <taxon>Endopterygota</taxon>
        <taxon>Diptera</taxon>
        <taxon>Brachycera</taxon>
        <taxon>Muscomorpha</taxon>
        <taxon>Ephydroidea</taxon>
        <taxon>Drosophilidae</taxon>
        <taxon>Scaptodrosophila</taxon>
    </lineage>
</organism>
<proteinExistence type="predicted"/>
<accession>A0A6J2U5Q9</accession>
<sequence length="118" mass="13650">MQSTMNNNGEFTHNELQILSQLDDDVDLRYVNWPLVIPMLLQRQQLRLCMAIYRYDMLVVENTPCETLLASVMADCDIGNIEDISLTVRDAFGSMLFDTMQKCRPGLEIFGVRCRRRA</sequence>
<dbReference type="RefSeq" id="XP_030383901.1">
    <property type="nucleotide sequence ID" value="XM_030528041.1"/>
</dbReference>
<evidence type="ECO:0000313" key="1">
    <source>
        <dbReference type="Proteomes" id="UP000504634"/>
    </source>
</evidence>
<dbReference type="Proteomes" id="UP000504634">
    <property type="component" value="Unplaced"/>
</dbReference>
<name>A0A6J2U5Q9_DROLE</name>
<dbReference type="AlphaFoldDB" id="A0A6J2U5Q9"/>
<gene>
    <name evidence="2" type="primary">LOC115631322</name>
</gene>
<dbReference type="GeneID" id="115631322"/>